<organism evidence="3 4">
    <name type="scientific">Nannocystis radixulma</name>
    <dbReference type="NCBI Taxonomy" id="2995305"/>
    <lineage>
        <taxon>Bacteria</taxon>
        <taxon>Pseudomonadati</taxon>
        <taxon>Myxococcota</taxon>
        <taxon>Polyangia</taxon>
        <taxon>Nannocystales</taxon>
        <taxon>Nannocystaceae</taxon>
        <taxon>Nannocystis</taxon>
    </lineage>
</organism>
<dbReference type="EMBL" id="JAQNDN010000023">
    <property type="protein sequence ID" value="MDC0673954.1"/>
    <property type="molecule type" value="Genomic_DNA"/>
</dbReference>
<sequence length="104" mass="10186">MHLVSRLIVGVILFSLACAKSSPTSPPVPEDSSNAIAPAAGGGDSCTASADCPGAERVRCAGAGEGRCGSEDGVGCRFVPASGPPQVRCCDGSDSCTFTALPSG</sequence>
<keyword evidence="2" id="KW-0732">Signal</keyword>
<dbReference type="Proteomes" id="UP001217838">
    <property type="component" value="Unassembled WGS sequence"/>
</dbReference>
<proteinExistence type="predicted"/>
<name>A0ABT5BIG4_9BACT</name>
<feature type="chain" id="PRO_5047412398" evidence="2">
    <location>
        <begin position="20"/>
        <end position="104"/>
    </location>
</feature>
<reference evidence="3 4" key="1">
    <citation type="submission" date="2022-11" db="EMBL/GenBank/DDBJ databases">
        <title>Minimal conservation of predation-associated metabolite biosynthetic gene clusters underscores biosynthetic potential of Myxococcota including descriptions for ten novel species: Archangium lansinium sp. nov., Myxococcus landrumus sp. nov., Nannocystis bai.</title>
        <authorList>
            <person name="Ahearne A."/>
            <person name="Stevens C."/>
            <person name="Dowd S."/>
        </authorList>
    </citation>
    <scope>NUCLEOTIDE SEQUENCE [LARGE SCALE GENOMIC DNA]</scope>
    <source>
        <strain evidence="3 4">NCELM</strain>
    </source>
</reference>
<evidence type="ECO:0000256" key="1">
    <source>
        <dbReference type="SAM" id="MobiDB-lite"/>
    </source>
</evidence>
<comment type="caution">
    <text evidence="3">The sequence shown here is derived from an EMBL/GenBank/DDBJ whole genome shotgun (WGS) entry which is preliminary data.</text>
</comment>
<evidence type="ECO:0000313" key="3">
    <source>
        <dbReference type="EMBL" id="MDC0673954.1"/>
    </source>
</evidence>
<keyword evidence="4" id="KW-1185">Reference proteome</keyword>
<evidence type="ECO:0000256" key="2">
    <source>
        <dbReference type="SAM" id="SignalP"/>
    </source>
</evidence>
<feature type="signal peptide" evidence="2">
    <location>
        <begin position="1"/>
        <end position="19"/>
    </location>
</feature>
<dbReference type="RefSeq" id="WP_272007706.1">
    <property type="nucleotide sequence ID" value="NZ_JAQNDN010000023.1"/>
</dbReference>
<evidence type="ECO:0000313" key="4">
    <source>
        <dbReference type="Proteomes" id="UP001217838"/>
    </source>
</evidence>
<feature type="region of interest" description="Disordered" evidence="1">
    <location>
        <begin position="21"/>
        <end position="44"/>
    </location>
</feature>
<dbReference type="PROSITE" id="PS51257">
    <property type="entry name" value="PROKAR_LIPOPROTEIN"/>
    <property type="match status" value="1"/>
</dbReference>
<accession>A0ABT5BIG4</accession>
<gene>
    <name evidence="3" type="ORF">POL58_39780</name>
</gene>
<protein>
    <submittedName>
        <fullName evidence="3">Uncharacterized protein</fullName>
    </submittedName>
</protein>